<dbReference type="PANTHER" id="PTHR11799">
    <property type="entry name" value="PARAOXONASE"/>
    <property type="match status" value="1"/>
</dbReference>
<gene>
    <name evidence="1" type="ORF">SLS63_004377</name>
</gene>
<accession>A0ABR1PE59</accession>
<organism evidence="1 2">
    <name type="scientific">Diaporthe eres</name>
    <name type="common">Phomopsis oblonga</name>
    <dbReference type="NCBI Taxonomy" id="83184"/>
    <lineage>
        <taxon>Eukaryota</taxon>
        <taxon>Fungi</taxon>
        <taxon>Dikarya</taxon>
        <taxon>Ascomycota</taxon>
        <taxon>Pezizomycotina</taxon>
        <taxon>Sordariomycetes</taxon>
        <taxon>Sordariomycetidae</taxon>
        <taxon>Diaporthales</taxon>
        <taxon>Diaporthaceae</taxon>
        <taxon>Diaporthe</taxon>
        <taxon>Diaporthe eres species complex</taxon>
    </lineage>
</organism>
<sequence>MPRDAIIVMDLETLDFKSTSMTGFSGTAGDGYINFAGFAGVELDDGASEFFITNFRPSVDSNGEIVPAQAVVGGNATIEVFRLLPNTDSLQHIRTVADPAIATPNRVAVAGGKGFYLTNDHGQNRIGWVGPV</sequence>
<protein>
    <submittedName>
        <fullName evidence="1">Uncharacterized protein</fullName>
    </submittedName>
</protein>
<evidence type="ECO:0000313" key="1">
    <source>
        <dbReference type="EMBL" id="KAK7734092.1"/>
    </source>
</evidence>
<proteinExistence type="predicted"/>
<dbReference type="EMBL" id="JAKNSF020000016">
    <property type="protein sequence ID" value="KAK7734092.1"/>
    <property type="molecule type" value="Genomic_DNA"/>
</dbReference>
<dbReference type="Gene3D" id="2.120.10.30">
    <property type="entry name" value="TolB, C-terminal domain"/>
    <property type="match status" value="1"/>
</dbReference>
<comment type="caution">
    <text evidence="1">The sequence shown here is derived from an EMBL/GenBank/DDBJ whole genome shotgun (WGS) entry which is preliminary data.</text>
</comment>
<dbReference type="Proteomes" id="UP001430848">
    <property type="component" value="Unassembled WGS sequence"/>
</dbReference>
<keyword evidence="2" id="KW-1185">Reference proteome</keyword>
<dbReference type="InterPro" id="IPR051288">
    <property type="entry name" value="Serum_paraoxonase/arylesterase"/>
</dbReference>
<evidence type="ECO:0000313" key="2">
    <source>
        <dbReference type="Proteomes" id="UP001430848"/>
    </source>
</evidence>
<dbReference type="PANTHER" id="PTHR11799:SF20">
    <property type="entry name" value="SMP-30_GLUCONOLACTONASE_LRE-LIKE REGION DOMAIN-CONTAINING PROTEIN"/>
    <property type="match status" value="1"/>
</dbReference>
<name>A0ABR1PE59_DIAER</name>
<reference evidence="1 2" key="1">
    <citation type="submission" date="2024-02" db="EMBL/GenBank/DDBJ databases">
        <title>De novo assembly and annotation of 12 fungi associated with fruit tree decline syndrome in Ontario, Canada.</title>
        <authorList>
            <person name="Sulman M."/>
            <person name="Ellouze W."/>
            <person name="Ilyukhin E."/>
        </authorList>
    </citation>
    <scope>NUCLEOTIDE SEQUENCE [LARGE SCALE GENOMIC DNA]</scope>
    <source>
        <strain evidence="1 2">M169</strain>
    </source>
</reference>
<dbReference type="InterPro" id="IPR011042">
    <property type="entry name" value="6-blade_b-propeller_TolB-like"/>
</dbReference>